<dbReference type="PROSITE" id="PS50995">
    <property type="entry name" value="HTH_MARR_2"/>
    <property type="match status" value="1"/>
</dbReference>
<dbReference type="SUPFAM" id="SSF46785">
    <property type="entry name" value="Winged helix' DNA-binding domain"/>
    <property type="match status" value="1"/>
</dbReference>
<evidence type="ECO:0000313" key="6">
    <source>
        <dbReference type="Proteomes" id="UP001169242"/>
    </source>
</evidence>
<organism evidence="5 6">
    <name type="scientific">Holtiella tumoricola</name>
    <dbReference type="NCBI Taxonomy" id="3018743"/>
    <lineage>
        <taxon>Bacteria</taxon>
        <taxon>Bacillati</taxon>
        <taxon>Bacillota</taxon>
        <taxon>Clostridia</taxon>
        <taxon>Lachnospirales</taxon>
        <taxon>Cellulosilyticaceae</taxon>
        <taxon>Holtiella</taxon>
    </lineage>
</organism>
<keyword evidence="3" id="KW-0804">Transcription</keyword>
<keyword evidence="2" id="KW-0238">DNA-binding</keyword>
<dbReference type="PRINTS" id="PR00598">
    <property type="entry name" value="HTHMARR"/>
</dbReference>
<comment type="caution">
    <text evidence="5">The sequence shown here is derived from an EMBL/GenBank/DDBJ whole genome shotgun (WGS) entry which is preliminary data.</text>
</comment>
<dbReference type="RefSeq" id="WP_271011223.1">
    <property type="nucleotide sequence ID" value="NZ_JAQIFT010000016.1"/>
</dbReference>
<dbReference type="GO" id="GO:0003677">
    <property type="term" value="F:DNA binding"/>
    <property type="evidence" value="ECO:0007669"/>
    <property type="project" value="UniProtKB-KW"/>
</dbReference>
<dbReference type="Pfam" id="PF01047">
    <property type="entry name" value="MarR"/>
    <property type="match status" value="1"/>
</dbReference>
<dbReference type="AlphaFoldDB" id="A0AA42DKE2"/>
<keyword evidence="1" id="KW-0805">Transcription regulation</keyword>
<evidence type="ECO:0000256" key="1">
    <source>
        <dbReference type="ARBA" id="ARBA00023015"/>
    </source>
</evidence>
<evidence type="ECO:0000313" key="5">
    <source>
        <dbReference type="EMBL" id="MDA3730656.1"/>
    </source>
</evidence>
<accession>A0AA42DKE2</accession>
<dbReference type="InterPro" id="IPR036388">
    <property type="entry name" value="WH-like_DNA-bd_sf"/>
</dbReference>
<dbReference type="SMART" id="SM00347">
    <property type="entry name" value="HTH_MARR"/>
    <property type="match status" value="1"/>
</dbReference>
<dbReference type="GO" id="GO:0003700">
    <property type="term" value="F:DNA-binding transcription factor activity"/>
    <property type="evidence" value="ECO:0007669"/>
    <property type="project" value="InterPro"/>
</dbReference>
<dbReference type="InterPro" id="IPR000835">
    <property type="entry name" value="HTH_MarR-typ"/>
</dbReference>
<reference evidence="5" key="1">
    <citation type="journal article" date="2023" name="Int. J. Syst. Evol. Microbiol.">
        <title>&lt;i&gt;Holtiella tumoricola&lt;/i&gt; gen. nov. sp. nov., isolated from a human clinical sample.</title>
        <authorList>
            <person name="Allen-Vercoe E."/>
            <person name="Daigneault M.C."/>
            <person name="Vancuren S.J."/>
            <person name="Cochrane K."/>
            <person name="O'Neal L.L."/>
            <person name="Sankaranarayanan K."/>
            <person name="Lawson P.A."/>
        </authorList>
    </citation>
    <scope>NUCLEOTIDE SEQUENCE</scope>
    <source>
        <strain evidence="5">CC70A</strain>
    </source>
</reference>
<dbReference type="Gene3D" id="1.10.10.10">
    <property type="entry name" value="Winged helix-like DNA-binding domain superfamily/Winged helix DNA-binding domain"/>
    <property type="match status" value="1"/>
</dbReference>
<dbReference type="PANTHER" id="PTHR42756">
    <property type="entry name" value="TRANSCRIPTIONAL REGULATOR, MARR"/>
    <property type="match status" value="1"/>
</dbReference>
<evidence type="ECO:0000259" key="4">
    <source>
        <dbReference type="PROSITE" id="PS50995"/>
    </source>
</evidence>
<protein>
    <submittedName>
        <fullName evidence="5">MarR family transcriptional regulator</fullName>
    </submittedName>
</protein>
<dbReference type="Proteomes" id="UP001169242">
    <property type="component" value="Unassembled WGS sequence"/>
</dbReference>
<sequence length="144" mass="16408">MDKGFFEDISVLHQFIRNFHKSCNPVEMKVDLNRTQAHVLMAVAKNNVNTMTKISEEVGLEKGSFTTVVDSLIQKGYLERIRSEEDRRKISLVLTTEGREVATMMQQHMGNQAGKMFHTTNKEDLEAIKQAVHVLAEFARKVEG</sequence>
<dbReference type="InterPro" id="IPR036390">
    <property type="entry name" value="WH_DNA-bd_sf"/>
</dbReference>
<evidence type="ECO:0000256" key="2">
    <source>
        <dbReference type="ARBA" id="ARBA00023125"/>
    </source>
</evidence>
<keyword evidence="6" id="KW-1185">Reference proteome</keyword>
<name>A0AA42DKE2_9FIRM</name>
<dbReference type="EMBL" id="JAQIFT010000016">
    <property type="protein sequence ID" value="MDA3730656.1"/>
    <property type="molecule type" value="Genomic_DNA"/>
</dbReference>
<feature type="domain" description="HTH marR-type" evidence="4">
    <location>
        <begin position="1"/>
        <end position="137"/>
    </location>
</feature>
<evidence type="ECO:0000256" key="3">
    <source>
        <dbReference type="ARBA" id="ARBA00023163"/>
    </source>
</evidence>
<gene>
    <name evidence="5" type="ORF">PBV87_03975</name>
</gene>
<proteinExistence type="predicted"/>
<dbReference type="PANTHER" id="PTHR42756:SF1">
    <property type="entry name" value="TRANSCRIPTIONAL REPRESSOR OF EMRAB OPERON"/>
    <property type="match status" value="1"/>
</dbReference>